<comment type="caution">
    <text evidence="2">The sequence shown here is derived from an EMBL/GenBank/DDBJ whole genome shotgun (WGS) entry which is preliminary data.</text>
</comment>
<dbReference type="Proteomes" id="UP001182247">
    <property type="component" value="Unassembled WGS sequence"/>
</dbReference>
<accession>A0AAE4JQI3</accession>
<dbReference type="GO" id="GO:0016747">
    <property type="term" value="F:acyltransferase activity, transferring groups other than amino-acyl groups"/>
    <property type="evidence" value="ECO:0007669"/>
    <property type="project" value="InterPro"/>
</dbReference>
<dbReference type="PROSITE" id="PS51186">
    <property type="entry name" value="GNAT"/>
    <property type="match status" value="1"/>
</dbReference>
<proteinExistence type="predicted"/>
<gene>
    <name evidence="2" type="ORF">OSC06_01845</name>
</gene>
<dbReference type="AlphaFoldDB" id="A0AAE4JQI3"/>
<dbReference type="CDD" id="cd04301">
    <property type="entry name" value="NAT_SF"/>
    <property type="match status" value="1"/>
</dbReference>
<evidence type="ECO:0000313" key="2">
    <source>
        <dbReference type="EMBL" id="MDS0896697.1"/>
    </source>
</evidence>
<dbReference type="Pfam" id="PF00583">
    <property type="entry name" value="Acetyltransf_1"/>
    <property type="match status" value="1"/>
</dbReference>
<reference evidence="2" key="1">
    <citation type="submission" date="2023-02" db="EMBL/GenBank/DDBJ databases">
        <title>Detection, antimicrobial susceptibility and genomic characterization of NDM-producing species of Morganellaceae, Yersiniaceae, and Enterobacteriaceae other than Klebsiella.</title>
        <authorList>
            <person name="Camargo C.H."/>
            <person name="Sacchi C.T."/>
            <person name="Campos K.R."/>
        </authorList>
    </citation>
    <scope>NUCLEOTIDE SEQUENCE</scope>
    <source>
        <strain evidence="2">1189_21</strain>
    </source>
</reference>
<dbReference type="InterPro" id="IPR000182">
    <property type="entry name" value="GNAT_dom"/>
</dbReference>
<sequence>MTNIIKNSTSATDNSRLITECLDETGLEPATALFYQAFSSKFKTVSTMPDAQRQAVLAMFWQRGLSDPYDRHFQVKRNGRLVAVYGLTFGVKHPPQHAPAPVSSLAILRRAGFIPFLKIRRIFQMFVHIPAADTAYLSYLCVDESLRGSGIGNQILDEITTQLRADPAINRLSLYVSDLNIKARELYLRRGFQDVKYETSRTTERYMDIYGWYYMACRTISG</sequence>
<protein>
    <submittedName>
        <fullName evidence="2">N-acetyltransferase</fullName>
    </submittedName>
</protein>
<dbReference type="EMBL" id="JAPKIY010000003">
    <property type="protein sequence ID" value="MDS0896697.1"/>
    <property type="molecule type" value="Genomic_DNA"/>
</dbReference>
<evidence type="ECO:0000259" key="1">
    <source>
        <dbReference type="PROSITE" id="PS51186"/>
    </source>
</evidence>
<dbReference type="RefSeq" id="WP_004239260.1">
    <property type="nucleotide sequence ID" value="NZ_BFCJ01000110.1"/>
</dbReference>
<feature type="domain" description="N-acetyltransferase" evidence="1">
    <location>
        <begin position="17"/>
        <end position="220"/>
    </location>
</feature>
<dbReference type="SUPFAM" id="SSF55729">
    <property type="entry name" value="Acyl-CoA N-acyltransferases (Nat)"/>
    <property type="match status" value="1"/>
</dbReference>
<evidence type="ECO:0000313" key="3">
    <source>
        <dbReference type="Proteomes" id="UP001182247"/>
    </source>
</evidence>
<dbReference type="Gene3D" id="3.40.630.30">
    <property type="match status" value="1"/>
</dbReference>
<name>A0AAE4JQI3_MORMO</name>
<dbReference type="InterPro" id="IPR016181">
    <property type="entry name" value="Acyl_CoA_acyltransferase"/>
</dbReference>
<organism evidence="2 3">
    <name type="scientific">Morganella morganii</name>
    <name type="common">Proteus morganii</name>
    <dbReference type="NCBI Taxonomy" id="582"/>
    <lineage>
        <taxon>Bacteria</taxon>
        <taxon>Pseudomonadati</taxon>
        <taxon>Pseudomonadota</taxon>
        <taxon>Gammaproteobacteria</taxon>
        <taxon>Enterobacterales</taxon>
        <taxon>Morganellaceae</taxon>
        <taxon>Morganella</taxon>
    </lineage>
</organism>